<reference evidence="2" key="1">
    <citation type="submission" date="2019-03" db="EMBL/GenBank/DDBJ databases">
        <title>WGS assembly of Setaria viridis.</title>
        <authorList>
            <person name="Huang P."/>
            <person name="Jenkins J."/>
            <person name="Grimwood J."/>
            <person name="Barry K."/>
            <person name="Healey A."/>
            <person name="Mamidi S."/>
            <person name="Sreedasyam A."/>
            <person name="Shu S."/>
            <person name="Feldman M."/>
            <person name="Wu J."/>
            <person name="Yu Y."/>
            <person name="Chen C."/>
            <person name="Johnson J."/>
            <person name="Rokhsar D."/>
            <person name="Baxter I."/>
            <person name="Schmutz J."/>
            <person name="Brutnell T."/>
            <person name="Kellogg E."/>
        </authorList>
    </citation>
    <scope>NUCLEOTIDE SEQUENCE [LARGE SCALE GENOMIC DNA]</scope>
</reference>
<dbReference type="AlphaFoldDB" id="A0A4U6V984"/>
<proteinExistence type="predicted"/>
<dbReference type="Gramene" id="TKW20417">
    <property type="protein sequence ID" value="TKW20417"/>
    <property type="gene ID" value="SEVIR_4G086702v2"/>
</dbReference>
<organism evidence="2 3">
    <name type="scientific">Setaria viridis</name>
    <name type="common">Green bristlegrass</name>
    <name type="synonym">Setaria italica subsp. viridis</name>
    <dbReference type="NCBI Taxonomy" id="4556"/>
    <lineage>
        <taxon>Eukaryota</taxon>
        <taxon>Viridiplantae</taxon>
        <taxon>Streptophyta</taxon>
        <taxon>Embryophyta</taxon>
        <taxon>Tracheophyta</taxon>
        <taxon>Spermatophyta</taxon>
        <taxon>Magnoliopsida</taxon>
        <taxon>Liliopsida</taxon>
        <taxon>Poales</taxon>
        <taxon>Poaceae</taxon>
        <taxon>PACMAD clade</taxon>
        <taxon>Panicoideae</taxon>
        <taxon>Panicodae</taxon>
        <taxon>Paniceae</taxon>
        <taxon>Cenchrinae</taxon>
        <taxon>Setaria</taxon>
    </lineage>
</organism>
<feature type="signal peptide" evidence="1">
    <location>
        <begin position="1"/>
        <end position="24"/>
    </location>
</feature>
<accession>A0A4U6V984</accession>
<evidence type="ECO:0008006" key="4">
    <source>
        <dbReference type="Google" id="ProtNLM"/>
    </source>
</evidence>
<keyword evidence="1" id="KW-0732">Signal</keyword>
<evidence type="ECO:0000313" key="3">
    <source>
        <dbReference type="Proteomes" id="UP000298652"/>
    </source>
</evidence>
<feature type="chain" id="PRO_5020474804" description="Secreted protein" evidence="1">
    <location>
        <begin position="25"/>
        <end position="94"/>
    </location>
</feature>
<keyword evidence="3" id="KW-1185">Reference proteome</keyword>
<evidence type="ECO:0000313" key="2">
    <source>
        <dbReference type="EMBL" id="TKW20417.1"/>
    </source>
</evidence>
<sequence length="94" mass="10311">MHVCMSVAACACIVCLLILHVCTGSSATCASVSDSVFAWILSLAISRVFLQSVFDLPYMWLWCLCIGQEFGSTRLFCEHVCNKCDACARISHVN</sequence>
<dbReference type="Proteomes" id="UP000298652">
    <property type="component" value="Chromosome 4"/>
</dbReference>
<dbReference type="EMBL" id="CM016555">
    <property type="protein sequence ID" value="TKW20417.1"/>
    <property type="molecule type" value="Genomic_DNA"/>
</dbReference>
<evidence type="ECO:0000256" key="1">
    <source>
        <dbReference type="SAM" id="SignalP"/>
    </source>
</evidence>
<name>A0A4U6V984_SETVI</name>
<protein>
    <recommendedName>
        <fullName evidence="4">Secreted protein</fullName>
    </recommendedName>
</protein>
<gene>
    <name evidence="2" type="ORF">SEVIR_4G086702v2</name>
</gene>